<dbReference type="EMBL" id="BARW01041043">
    <property type="protein sequence ID" value="GAJ22100.1"/>
    <property type="molecule type" value="Genomic_DNA"/>
</dbReference>
<sequence>IINRIMKRQEELVIVFSARNQVFLVNGFILSLLLNKSLKESILELKTQPSNIFGDVTQLSLKADLISPVSYCLAYDLVKRFEIFNEKGKSKVIEVIENVEKKKQEKRR</sequence>
<accession>X1W1K2</accession>
<feature type="non-terminal residue" evidence="1">
    <location>
        <position position="108"/>
    </location>
</feature>
<comment type="caution">
    <text evidence="1">The sequence shown here is derived from an EMBL/GenBank/DDBJ whole genome shotgun (WGS) entry which is preliminary data.</text>
</comment>
<feature type="non-terminal residue" evidence="1">
    <location>
        <position position="1"/>
    </location>
</feature>
<gene>
    <name evidence="1" type="ORF">S12H4_61684</name>
</gene>
<dbReference type="AlphaFoldDB" id="X1W1K2"/>
<protein>
    <submittedName>
        <fullName evidence="1">Uncharacterized protein</fullName>
    </submittedName>
</protein>
<name>X1W1K2_9ZZZZ</name>
<reference evidence="1" key="1">
    <citation type="journal article" date="2014" name="Front. Microbiol.">
        <title>High frequency of phylogenetically diverse reductive dehalogenase-homologous genes in deep subseafloor sedimentary metagenomes.</title>
        <authorList>
            <person name="Kawai M."/>
            <person name="Futagami T."/>
            <person name="Toyoda A."/>
            <person name="Takaki Y."/>
            <person name="Nishi S."/>
            <person name="Hori S."/>
            <person name="Arai W."/>
            <person name="Tsubouchi T."/>
            <person name="Morono Y."/>
            <person name="Uchiyama I."/>
            <person name="Ito T."/>
            <person name="Fujiyama A."/>
            <person name="Inagaki F."/>
            <person name="Takami H."/>
        </authorList>
    </citation>
    <scope>NUCLEOTIDE SEQUENCE</scope>
    <source>
        <strain evidence="1">Expedition CK06-06</strain>
    </source>
</reference>
<organism evidence="1">
    <name type="scientific">marine sediment metagenome</name>
    <dbReference type="NCBI Taxonomy" id="412755"/>
    <lineage>
        <taxon>unclassified sequences</taxon>
        <taxon>metagenomes</taxon>
        <taxon>ecological metagenomes</taxon>
    </lineage>
</organism>
<proteinExistence type="predicted"/>
<evidence type="ECO:0000313" key="1">
    <source>
        <dbReference type="EMBL" id="GAJ22100.1"/>
    </source>
</evidence>